<dbReference type="Gene3D" id="3.30.750.140">
    <property type="match status" value="1"/>
</dbReference>
<dbReference type="InterPro" id="IPR052563">
    <property type="entry name" value="FliK"/>
</dbReference>
<dbReference type="PANTHER" id="PTHR37533:SF2">
    <property type="entry name" value="FLAGELLAR HOOK-LENGTH CONTROL PROTEIN"/>
    <property type="match status" value="1"/>
</dbReference>
<protein>
    <recommendedName>
        <fullName evidence="1">Flagellar hook-length control protein-like C-terminal domain-containing protein</fullName>
    </recommendedName>
</protein>
<evidence type="ECO:0000313" key="2">
    <source>
        <dbReference type="EMBL" id="AZR73875.1"/>
    </source>
</evidence>
<feature type="domain" description="Flagellar hook-length control protein-like C-terminal" evidence="1">
    <location>
        <begin position="303"/>
        <end position="379"/>
    </location>
</feature>
<dbReference type="AlphaFoldDB" id="A0A3S9T034"/>
<gene>
    <name evidence="2" type="ORF">BBF96_11035</name>
</gene>
<dbReference type="CDD" id="cd17470">
    <property type="entry name" value="T3SS_Flik_C"/>
    <property type="match status" value="1"/>
</dbReference>
<dbReference type="EMBL" id="CP016379">
    <property type="protein sequence ID" value="AZR73875.1"/>
    <property type="molecule type" value="Genomic_DNA"/>
</dbReference>
<name>A0A3S9T034_9FIRM</name>
<proteinExistence type="predicted"/>
<keyword evidence="3" id="KW-1185">Reference proteome</keyword>
<sequence length="439" mass="51002">MNGVMGLSQFMINLPNPGEKTSSNAEVKTSFDQIFKQHLEETNDEKSVSDNEEAEFLQSALEYLQRLKLQKLIEMVGQDEEFLAILPEHLKELIKKLQMTGSIDSEMVAVKELNQLWKKDDKVLDEIDKLIAAIEARFKRGTDRKSVNSQMVKNEKLTQFSKKAPVQTESLAKRIFAFLNKIEASEESARSKDLISRFKEKLEEYLNRKQIGIMMNTYYRLNLAKEEMTLNSSVGKKGKETDFNWSLTEKKEQNSQSTFEMLLNDGMQRSDFKVTEHNPTVKEQRFYQPQPEDIFRQMVEKFRLELRQGVSQMEIKLHPEELGRMQLKLIVEEGVVTARFLTETLKVKELIEQNLPKLRETLAKEGIQWDKITVDVSQDELSENPFAYQNQQNLKEHNRGQLKQGEDSFTLTADETIVEDAEDIERVVKDSNRLVDYLA</sequence>
<dbReference type="OrthoDB" id="1780022at2"/>
<dbReference type="RefSeq" id="WP_127017227.1">
    <property type="nucleotide sequence ID" value="NZ_CP016379.1"/>
</dbReference>
<dbReference type="InterPro" id="IPR038610">
    <property type="entry name" value="FliK-like_C_sf"/>
</dbReference>
<organism evidence="2 3">
    <name type="scientific">Anoxybacter fermentans</name>
    <dbReference type="NCBI Taxonomy" id="1323375"/>
    <lineage>
        <taxon>Bacteria</taxon>
        <taxon>Bacillati</taxon>
        <taxon>Bacillota</taxon>
        <taxon>Clostridia</taxon>
        <taxon>Halanaerobiales</taxon>
        <taxon>Anoxybacter</taxon>
    </lineage>
</organism>
<accession>A0A3S9T034</accession>
<dbReference type="KEGG" id="aft:BBF96_11035"/>
<evidence type="ECO:0000313" key="3">
    <source>
        <dbReference type="Proteomes" id="UP000267250"/>
    </source>
</evidence>
<dbReference type="Proteomes" id="UP000267250">
    <property type="component" value="Chromosome"/>
</dbReference>
<dbReference type="Pfam" id="PF02120">
    <property type="entry name" value="Flg_hook"/>
    <property type="match status" value="1"/>
</dbReference>
<dbReference type="PANTHER" id="PTHR37533">
    <property type="entry name" value="FLAGELLAR HOOK-LENGTH CONTROL PROTEIN"/>
    <property type="match status" value="1"/>
</dbReference>
<evidence type="ECO:0000259" key="1">
    <source>
        <dbReference type="Pfam" id="PF02120"/>
    </source>
</evidence>
<dbReference type="InterPro" id="IPR021136">
    <property type="entry name" value="Flagellar_hook_control-like_C"/>
</dbReference>
<reference evidence="2 3" key="1">
    <citation type="submission" date="2016-07" db="EMBL/GenBank/DDBJ databases">
        <title>Genome and transcriptome analysis of iron-reducing fermentative bacteria Anoxybacter fermentans.</title>
        <authorList>
            <person name="Zeng X."/>
            <person name="Shao Z."/>
        </authorList>
    </citation>
    <scope>NUCLEOTIDE SEQUENCE [LARGE SCALE GENOMIC DNA]</scope>
    <source>
        <strain evidence="2 3">DY22613</strain>
    </source>
</reference>